<sequence>MALEKPERFIITCYGHNTASELTRGKYYWSNKLFTDERFPLEKHASYKRVIEPVEFDHHCSTEDVVNEWRRRELLRPTYEDALYFGVQQHEAYARRPWIFLHHPVDAPGSGCTGSFPRYIVLYSFNGMRVIDLYVDDGWIKFCLFAGIRVEN</sequence>
<accession>A0A1F5CCR1</accession>
<proteinExistence type="predicted"/>
<dbReference type="EMBL" id="MEYV01000004">
    <property type="protein sequence ID" value="OGD40627.1"/>
    <property type="molecule type" value="Genomic_DNA"/>
</dbReference>
<comment type="caution">
    <text evidence="1">The sequence shown here is derived from an EMBL/GenBank/DDBJ whole genome shotgun (WGS) entry which is preliminary data.</text>
</comment>
<gene>
    <name evidence="1" type="ORF">A3I30_01240</name>
</gene>
<dbReference type="Proteomes" id="UP000177197">
    <property type="component" value="Unassembled WGS sequence"/>
</dbReference>
<reference evidence="1 2" key="1">
    <citation type="journal article" date="2016" name="Nat. Commun.">
        <title>Thousands of microbial genomes shed light on interconnected biogeochemical processes in an aquifer system.</title>
        <authorList>
            <person name="Anantharaman K."/>
            <person name="Brown C.T."/>
            <person name="Hug L.A."/>
            <person name="Sharon I."/>
            <person name="Castelle C.J."/>
            <person name="Probst A.J."/>
            <person name="Thomas B.C."/>
            <person name="Singh A."/>
            <person name="Wilkins M.J."/>
            <person name="Karaoz U."/>
            <person name="Brodie E.L."/>
            <person name="Williams K.H."/>
            <person name="Hubbard S.S."/>
            <person name="Banfield J.F."/>
        </authorList>
    </citation>
    <scope>NUCLEOTIDE SEQUENCE [LARGE SCALE GENOMIC DNA]</scope>
</reference>
<name>A0A1F5CCR1_9BACT</name>
<organism evidence="1 2">
    <name type="scientific">Candidatus Azambacteria bacterium RIFCSPLOWO2_02_FULL_44_14</name>
    <dbReference type="NCBI Taxonomy" id="1797306"/>
    <lineage>
        <taxon>Bacteria</taxon>
        <taxon>Candidatus Azamiibacteriota</taxon>
    </lineage>
</organism>
<evidence type="ECO:0000313" key="1">
    <source>
        <dbReference type="EMBL" id="OGD40627.1"/>
    </source>
</evidence>
<dbReference type="AlphaFoldDB" id="A0A1F5CCR1"/>
<evidence type="ECO:0000313" key="2">
    <source>
        <dbReference type="Proteomes" id="UP000177197"/>
    </source>
</evidence>
<protein>
    <submittedName>
        <fullName evidence="1">Uncharacterized protein</fullName>
    </submittedName>
</protein>